<name>M8DG38_9BACL</name>
<dbReference type="SUPFAM" id="SSF56281">
    <property type="entry name" value="Metallo-hydrolase/oxidoreductase"/>
    <property type="match status" value="1"/>
</dbReference>
<organism evidence="5 6">
    <name type="scientific">Brevibacillus borstelensis AK1</name>
    <dbReference type="NCBI Taxonomy" id="1300222"/>
    <lineage>
        <taxon>Bacteria</taxon>
        <taxon>Bacillati</taxon>
        <taxon>Bacillota</taxon>
        <taxon>Bacilli</taxon>
        <taxon>Bacillales</taxon>
        <taxon>Paenibacillaceae</taxon>
        <taxon>Brevibacillus</taxon>
    </lineage>
</organism>
<evidence type="ECO:0000256" key="3">
    <source>
        <dbReference type="ARBA" id="ARBA00048505"/>
    </source>
</evidence>
<dbReference type="Gene3D" id="3.60.15.10">
    <property type="entry name" value="Ribonuclease Z/Hydroxyacylglutathione hydrolase-like"/>
    <property type="match status" value="1"/>
</dbReference>
<dbReference type="Proteomes" id="UP000012081">
    <property type="component" value="Unassembled WGS sequence"/>
</dbReference>
<proteinExistence type="predicted"/>
<dbReference type="PANTHER" id="PTHR42951:SF4">
    <property type="entry name" value="ACYL-COENZYME A THIOESTERASE MBLAC2"/>
    <property type="match status" value="1"/>
</dbReference>
<evidence type="ECO:0000313" key="6">
    <source>
        <dbReference type="Proteomes" id="UP000012081"/>
    </source>
</evidence>
<dbReference type="EMBL" id="APBN01000004">
    <property type="protein sequence ID" value="EMT52428.1"/>
    <property type="molecule type" value="Genomic_DNA"/>
</dbReference>
<evidence type="ECO:0000259" key="4">
    <source>
        <dbReference type="SMART" id="SM00849"/>
    </source>
</evidence>
<dbReference type="Pfam" id="PF00753">
    <property type="entry name" value="Lactamase_B"/>
    <property type="match status" value="1"/>
</dbReference>
<evidence type="ECO:0000256" key="1">
    <source>
        <dbReference type="ARBA" id="ARBA00034221"/>
    </source>
</evidence>
<evidence type="ECO:0000313" key="5">
    <source>
        <dbReference type="EMBL" id="EMT52428.1"/>
    </source>
</evidence>
<dbReference type="SMART" id="SM00849">
    <property type="entry name" value="Lactamase_B"/>
    <property type="match status" value="1"/>
</dbReference>
<keyword evidence="6" id="KW-1185">Reference proteome</keyword>
<dbReference type="AlphaFoldDB" id="M8DG38"/>
<gene>
    <name evidence="5" type="ORF">I532_12264</name>
</gene>
<accession>M8DG38</accession>
<dbReference type="RefSeq" id="WP_003388536.1">
    <property type="nucleotide sequence ID" value="NZ_APBN01000004.1"/>
</dbReference>
<dbReference type="CDD" id="cd16282">
    <property type="entry name" value="metallo-hydrolase-like_MBL-fold"/>
    <property type="match status" value="1"/>
</dbReference>
<reference evidence="5 6" key="1">
    <citation type="submission" date="2013-03" db="EMBL/GenBank/DDBJ databases">
        <title>Assembly of a new bacterial strain Brevibacillus borstelensis AK1.</title>
        <authorList>
            <person name="Rajan I."/>
            <person name="PoliReddy D."/>
            <person name="Sugumar T."/>
            <person name="Rathinam K."/>
            <person name="Alqarawi S."/>
            <person name="Khalil A.B."/>
            <person name="Sivakumar N."/>
        </authorList>
    </citation>
    <scope>NUCLEOTIDE SEQUENCE [LARGE SCALE GENOMIC DNA]</scope>
    <source>
        <strain evidence="5 6">AK1</strain>
    </source>
</reference>
<dbReference type="OrthoDB" id="420651at2"/>
<dbReference type="STRING" id="1300222.I532_12264"/>
<feature type="domain" description="Metallo-beta-lactamase" evidence="4">
    <location>
        <begin position="35"/>
        <end position="249"/>
    </location>
</feature>
<dbReference type="InterPro" id="IPR050855">
    <property type="entry name" value="NDM-1-like"/>
</dbReference>
<evidence type="ECO:0000256" key="2">
    <source>
        <dbReference type="ARBA" id="ARBA00034301"/>
    </source>
</evidence>
<dbReference type="PANTHER" id="PTHR42951">
    <property type="entry name" value="METALLO-BETA-LACTAMASE DOMAIN-CONTAINING"/>
    <property type="match status" value="1"/>
</dbReference>
<protein>
    <submittedName>
        <fullName evidence="5">Cyclase</fullName>
    </submittedName>
</protein>
<dbReference type="InterPro" id="IPR036866">
    <property type="entry name" value="RibonucZ/Hydroxyglut_hydro"/>
</dbReference>
<sequence length="319" mass="34531">MSVLEKINTQSSFFTLAEIVEGVFAAVIKAGTGAMGNAAIVDLGDRTVVFDTMYTPKAGLALREAAEQLLGRPVSLVINSHFHFDHVGGNQVFSDAIILSTETTKNLMLERCTSLVQFAKQHPEYPDKVRQSLEAESDPEKQKELRTDLGDILALDAALPTFSATPASLTFSDSVTLHGSKRTAVLTAKGNGHSTCDSVLYLPEDRVLLAGDLLFVQNHPSMQTGNLSHWVSVLKAWKDLPISAAVGGHGPVGDHQTVDSCLHYLEALWDQAKHLAENGSTPEAIEAIPIPEPYASWSYPSLFARNLQQLSQQILAVSE</sequence>
<comment type="catalytic activity">
    <reaction evidence="1">
        <text>3',5'-cyclic CMP + H2O = CMP + H(+)</text>
        <dbReference type="Rhea" id="RHEA:72675"/>
        <dbReference type="ChEBI" id="CHEBI:15377"/>
        <dbReference type="ChEBI" id="CHEBI:15378"/>
        <dbReference type="ChEBI" id="CHEBI:58003"/>
        <dbReference type="ChEBI" id="CHEBI:60377"/>
    </reaction>
    <physiologicalReaction direction="left-to-right" evidence="1">
        <dbReference type="Rhea" id="RHEA:72676"/>
    </physiologicalReaction>
</comment>
<comment type="caution">
    <text evidence="5">The sequence shown here is derived from an EMBL/GenBank/DDBJ whole genome shotgun (WGS) entry which is preliminary data.</text>
</comment>
<dbReference type="PATRIC" id="fig|1300222.3.peg.2560"/>
<comment type="function">
    <text evidence="2">Counteracts the endogenous Pycsar antiviral defense system. Phosphodiesterase that enables metal-dependent hydrolysis of host cyclic nucleotide Pycsar defense signals such as cCMP and cUMP.</text>
</comment>
<dbReference type="InterPro" id="IPR001279">
    <property type="entry name" value="Metallo-B-lactamas"/>
</dbReference>
<comment type="catalytic activity">
    <reaction evidence="3">
        <text>3',5'-cyclic UMP + H2O = UMP + H(+)</text>
        <dbReference type="Rhea" id="RHEA:70575"/>
        <dbReference type="ChEBI" id="CHEBI:15377"/>
        <dbReference type="ChEBI" id="CHEBI:15378"/>
        <dbReference type="ChEBI" id="CHEBI:57865"/>
        <dbReference type="ChEBI" id="CHEBI:184387"/>
    </reaction>
    <physiologicalReaction direction="left-to-right" evidence="3">
        <dbReference type="Rhea" id="RHEA:70576"/>
    </physiologicalReaction>
</comment>